<dbReference type="Gramene" id="mRNA:HanXRQr2_Chr10g0429551">
    <property type="protein sequence ID" value="mRNA:HanXRQr2_Chr10g0429551"/>
    <property type="gene ID" value="HanXRQr2_Chr10g0429551"/>
</dbReference>
<dbReference type="InterPro" id="IPR011707">
    <property type="entry name" value="Cu-oxidase-like_N"/>
</dbReference>
<dbReference type="GO" id="GO:0005507">
    <property type="term" value="F:copper ion binding"/>
    <property type="evidence" value="ECO:0007669"/>
    <property type="project" value="InterPro"/>
</dbReference>
<reference evidence="3" key="2">
    <citation type="submission" date="2020-06" db="EMBL/GenBank/DDBJ databases">
        <title>Helianthus annuus Genome sequencing and assembly Release 2.</title>
        <authorList>
            <person name="Gouzy J."/>
            <person name="Langlade N."/>
            <person name="Munos S."/>
        </authorList>
    </citation>
    <scope>NUCLEOTIDE SEQUENCE</scope>
    <source>
        <tissue evidence="3">Leaves</tissue>
    </source>
</reference>
<dbReference type="InterPro" id="IPR045087">
    <property type="entry name" value="Cu-oxidase_fam"/>
</dbReference>
<dbReference type="Pfam" id="PF07732">
    <property type="entry name" value="Cu-oxidase_3"/>
    <property type="match status" value="1"/>
</dbReference>
<comment type="similarity">
    <text evidence="1">Belongs to the multicopper oxidase family.</text>
</comment>
<dbReference type="EC" id="1.10.3.2" evidence="3"/>
<sequence length="139" mass="15757">MFLHGIRQLRTGWADGPAYITQCPIQPGHNYVYKFTITGQRGTLFWHAHVLWLRATVHGAIVILPKLGVPYPFPKPDVEQVVVLGEWWKSDTEKVINDALKSGLAPNVSDAHVGSVLFVHEGKQYKSYLSQQIVQRRIQ</sequence>
<dbReference type="GO" id="GO:0052716">
    <property type="term" value="F:hydroquinone:oxygen oxidoreductase activity"/>
    <property type="evidence" value="ECO:0007669"/>
    <property type="project" value="UniProtKB-EC"/>
</dbReference>
<keyword evidence="4" id="KW-1185">Reference proteome</keyword>
<protein>
    <submittedName>
        <fullName evidence="3">Laccase</fullName>
        <ecNumber evidence="3">1.10.3.2</ecNumber>
    </submittedName>
</protein>
<accession>A0A9K3HWA2</accession>
<dbReference type="AlphaFoldDB" id="A0A9K3HWA2"/>
<organism evidence="3 4">
    <name type="scientific">Helianthus annuus</name>
    <name type="common">Common sunflower</name>
    <dbReference type="NCBI Taxonomy" id="4232"/>
    <lineage>
        <taxon>Eukaryota</taxon>
        <taxon>Viridiplantae</taxon>
        <taxon>Streptophyta</taxon>
        <taxon>Embryophyta</taxon>
        <taxon>Tracheophyta</taxon>
        <taxon>Spermatophyta</taxon>
        <taxon>Magnoliopsida</taxon>
        <taxon>eudicotyledons</taxon>
        <taxon>Gunneridae</taxon>
        <taxon>Pentapetalae</taxon>
        <taxon>asterids</taxon>
        <taxon>campanulids</taxon>
        <taxon>Asterales</taxon>
        <taxon>Asteraceae</taxon>
        <taxon>Asteroideae</taxon>
        <taxon>Heliantheae alliance</taxon>
        <taxon>Heliantheae</taxon>
        <taxon>Helianthus</taxon>
    </lineage>
</organism>
<gene>
    <name evidence="3" type="ORF">HanXRQr2_Chr10g0429551</name>
</gene>
<dbReference type="InterPro" id="IPR008972">
    <property type="entry name" value="Cupredoxin"/>
</dbReference>
<evidence type="ECO:0000313" key="4">
    <source>
        <dbReference type="Proteomes" id="UP000215914"/>
    </source>
</evidence>
<keyword evidence="3" id="KW-0560">Oxidoreductase</keyword>
<reference evidence="3" key="1">
    <citation type="journal article" date="2017" name="Nature">
        <title>The sunflower genome provides insights into oil metabolism, flowering and Asterid evolution.</title>
        <authorList>
            <person name="Badouin H."/>
            <person name="Gouzy J."/>
            <person name="Grassa C.J."/>
            <person name="Murat F."/>
            <person name="Staton S.E."/>
            <person name="Cottret L."/>
            <person name="Lelandais-Briere C."/>
            <person name="Owens G.L."/>
            <person name="Carrere S."/>
            <person name="Mayjonade B."/>
            <person name="Legrand L."/>
            <person name="Gill N."/>
            <person name="Kane N.C."/>
            <person name="Bowers J.E."/>
            <person name="Hubner S."/>
            <person name="Bellec A."/>
            <person name="Berard A."/>
            <person name="Berges H."/>
            <person name="Blanchet N."/>
            <person name="Boniface M.C."/>
            <person name="Brunel D."/>
            <person name="Catrice O."/>
            <person name="Chaidir N."/>
            <person name="Claudel C."/>
            <person name="Donnadieu C."/>
            <person name="Faraut T."/>
            <person name="Fievet G."/>
            <person name="Helmstetter N."/>
            <person name="King M."/>
            <person name="Knapp S.J."/>
            <person name="Lai Z."/>
            <person name="Le Paslier M.C."/>
            <person name="Lippi Y."/>
            <person name="Lorenzon L."/>
            <person name="Mandel J.R."/>
            <person name="Marage G."/>
            <person name="Marchand G."/>
            <person name="Marquand E."/>
            <person name="Bret-Mestries E."/>
            <person name="Morien E."/>
            <person name="Nambeesan S."/>
            <person name="Nguyen T."/>
            <person name="Pegot-Espagnet P."/>
            <person name="Pouilly N."/>
            <person name="Raftis F."/>
            <person name="Sallet E."/>
            <person name="Schiex T."/>
            <person name="Thomas J."/>
            <person name="Vandecasteele C."/>
            <person name="Vares D."/>
            <person name="Vear F."/>
            <person name="Vautrin S."/>
            <person name="Crespi M."/>
            <person name="Mangin B."/>
            <person name="Burke J.M."/>
            <person name="Salse J."/>
            <person name="Munos S."/>
            <person name="Vincourt P."/>
            <person name="Rieseberg L.H."/>
            <person name="Langlade N.B."/>
        </authorList>
    </citation>
    <scope>NUCLEOTIDE SEQUENCE</scope>
    <source>
        <tissue evidence="3">Leaves</tissue>
    </source>
</reference>
<dbReference type="PANTHER" id="PTHR11709:SF370">
    <property type="entry name" value="LACCASE-4"/>
    <property type="match status" value="1"/>
</dbReference>
<evidence type="ECO:0000256" key="1">
    <source>
        <dbReference type="ARBA" id="ARBA00010609"/>
    </source>
</evidence>
<evidence type="ECO:0000259" key="2">
    <source>
        <dbReference type="Pfam" id="PF07732"/>
    </source>
</evidence>
<comment type="caution">
    <text evidence="3">The sequence shown here is derived from an EMBL/GenBank/DDBJ whole genome shotgun (WGS) entry which is preliminary data.</text>
</comment>
<evidence type="ECO:0000313" key="3">
    <source>
        <dbReference type="EMBL" id="KAF5785515.1"/>
    </source>
</evidence>
<feature type="domain" description="Plastocyanin-like" evidence="2">
    <location>
        <begin position="3"/>
        <end position="66"/>
    </location>
</feature>
<name>A0A9K3HWA2_HELAN</name>
<proteinExistence type="inferred from homology"/>
<dbReference type="Gene3D" id="2.60.40.420">
    <property type="entry name" value="Cupredoxins - blue copper proteins"/>
    <property type="match status" value="1"/>
</dbReference>
<dbReference type="SUPFAM" id="SSF49503">
    <property type="entry name" value="Cupredoxins"/>
    <property type="match status" value="1"/>
</dbReference>
<dbReference type="Proteomes" id="UP000215914">
    <property type="component" value="Unassembled WGS sequence"/>
</dbReference>
<dbReference type="EMBL" id="MNCJ02000325">
    <property type="protein sequence ID" value="KAF5785515.1"/>
    <property type="molecule type" value="Genomic_DNA"/>
</dbReference>
<dbReference type="PANTHER" id="PTHR11709">
    <property type="entry name" value="MULTI-COPPER OXIDASE"/>
    <property type="match status" value="1"/>
</dbReference>